<dbReference type="EMBL" id="SZPY01000002">
    <property type="protein sequence ID" value="TKI62250.1"/>
    <property type="molecule type" value="Genomic_DNA"/>
</dbReference>
<feature type="transmembrane region" description="Helical" evidence="1">
    <location>
        <begin position="6"/>
        <end position="28"/>
    </location>
</feature>
<reference evidence="2 3" key="1">
    <citation type="submission" date="2019-04" db="EMBL/GenBank/DDBJ databases">
        <authorList>
            <person name="Dong K."/>
        </authorList>
    </citation>
    <scope>NUCLEOTIDE SEQUENCE [LARGE SCALE GENOMIC DNA]</scope>
    <source>
        <strain evidence="3">dk3543</strain>
    </source>
</reference>
<evidence type="ECO:0000256" key="1">
    <source>
        <dbReference type="SAM" id="Phobius"/>
    </source>
</evidence>
<comment type="caution">
    <text evidence="2">The sequence shown here is derived from an EMBL/GenBank/DDBJ whole genome shotgun (WGS) entry which is preliminary data.</text>
</comment>
<dbReference type="Proteomes" id="UP000307808">
    <property type="component" value="Unassembled WGS sequence"/>
</dbReference>
<organism evidence="2 3">
    <name type="scientific">Nocardioides jishulii</name>
    <dbReference type="NCBI Taxonomy" id="2575440"/>
    <lineage>
        <taxon>Bacteria</taxon>
        <taxon>Bacillati</taxon>
        <taxon>Actinomycetota</taxon>
        <taxon>Actinomycetes</taxon>
        <taxon>Propionibacteriales</taxon>
        <taxon>Nocardioidaceae</taxon>
        <taxon>Nocardioides</taxon>
    </lineage>
</organism>
<keyword evidence="1" id="KW-1133">Transmembrane helix</keyword>
<sequence>MNEWSATAVVGVSAVVVAVLLVVVVALARTQRRTRAELEQTRTLQSELLARLDAFDRPSAGAHPDVSVSEFVITDVGRTEQPDDAESAPGRLDGRLFVDIVARETLVKAASWTYGVRRALSPENRNRVRFEVHRETKRATRQRKADVKEALRQYYAKERGDVA</sequence>
<dbReference type="AlphaFoldDB" id="A0A4U2YMS1"/>
<gene>
    <name evidence="2" type="ORF">FC770_07510</name>
</gene>
<accession>A0A4U2YMS1</accession>
<keyword evidence="3" id="KW-1185">Reference proteome</keyword>
<protein>
    <submittedName>
        <fullName evidence="2">Uncharacterized protein</fullName>
    </submittedName>
</protein>
<keyword evidence="1" id="KW-0812">Transmembrane</keyword>
<name>A0A4U2YMS1_9ACTN</name>
<dbReference type="RefSeq" id="WP_137065519.1">
    <property type="nucleotide sequence ID" value="NZ_CP040748.1"/>
</dbReference>
<proteinExistence type="predicted"/>
<evidence type="ECO:0000313" key="3">
    <source>
        <dbReference type="Proteomes" id="UP000307808"/>
    </source>
</evidence>
<evidence type="ECO:0000313" key="2">
    <source>
        <dbReference type="EMBL" id="TKI62250.1"/>
    </source>
</evidence>
<dbReference type="OrthoDB" id="3787531at2"/>
<keyword evidence="1" id="KW-0472">Membrane</keyword>